<accession>A0ABU8F7V5</accession>
<evidence type="ECO:0000313" key="4">
    <source>
        <dbReference type="EMBL" id="MEI4771089.1"/>
    </source>
</evidence>
<evidence type="ECO:0000259" key="3">
    <source>
        <dbReference type="PROSITE" id="PS50110"/>
    </source>
</evidence>
<keyword evidence="1 2" id="KW-0597">Phosphoprotein</keyword>
<gene>
    <name evidence="4" type="ORF">WAX74_15810</name>
</gene>
<dbReference type="SUPFAM" id="SSF52172">
    <property type="entry name" value="CheY-like"/>
    <property type="match status" value="1"/>
</dbReference>
<dbReference type="Pfam" id="PF00072">
    <property type="entry name" value="Response_reg"/>
    <property type="match status" value="1"/>
</dbReference>
<feature type="modified residue" description="4-aspartylphosphate" evidence="2">
    <location>
        <position position="56"/>
    </location>
</feature>
<comment type="caution">
    <text evidence="4">The sequence shown here is derived from an EMBL/GenBank/DDBJ whole genome shotgun (WGS) entry which is preliminary data.</text>
</comment>
<dbReference type="InterPro" id="IPR011006">
    <property type="entry name" value="CheY-like_superfamily"/>
</dbReference>
<dbReference type="InterPro" id="IPR050595">
    <property type="entry name" value="Bact_response_regulator"/>
</dbReference>
<name>A0ABU8F7V5_9BACI</name>
<dbReference type="Gene3D" id="3.40.50.2300">
    <property type="match status" value="1"/>
</dbReference>
<protein>
    <submittedName>
        <fullName evidence="4">Response regulator</fullName>
    </submittedName>
</protein>
<evidence type="ECO:0000256" key="1">
    <source>
        <dbReference type="ARBA" id="ARBA00022553"/>
    </source>
</evidence>
<dbReference type="PANTHER" id="PTHR44591">
    <property type="entry name" value="STRESS RESPONSE REGULATOR PROTEIN 1"/>
    <property type="match status" value="1"/>
</dbReference>
<dbReference type="EMBL" id="JBAWSY010000015">
    <property type="protein sequence ID" value="MEI4771089.1"/>
    <property type="molecule type" value="Genomic_DNA"/>
</dbReference>
<evidence type="ECO:0000313" key="5">
    <source>
        <dbReference type="Proteomes" id="UP001364890"/>
    </source>
</evidence>
<sequence>MLPISTSILLVEDDQSIFDLVRDRFIQWSFDVIGPEDFQKIIHTFIEEKPQLVIIDIQLPAFDGFHWYREIRQDNHLRRIRGKGY</sequence>
<dbReference type="PANTHER" id="PTHR44591:SF3">
    <property type="entry name" value="RESPONSE REGULATORY DOMAIN-CONTAINING PROTEIN"/>
    <property type="match status" value="1"/>
</dbReference>
<dbReference type="InterPro" id="IPR001789">
    <property type="entry name" value="Sig_transdc_resp-reg_receiver"/>
</dbReference>
<feature type="domain" description="Response regulatory" evidence="3">
    <location>
        <begin position="7"/>
        <end position="85"/>
    </location>
</feature>
<proteinExistence type="predicted"/>
<organism evidence="4 5">
    <name type="scientific">Psychrobacillus mangrovi</name>
    <dbReference type="NCBI Taxonomy" id="3117745"/>
    <lineage>
        <taxon>Bacteria</taxon>
        <taxon>Bacillati</taxon>
        <taxon>Bacillota</taxon>
        <taxon>Bacilli</taxon>
        <taxon>Bacillales</taxon>
        <taxon>Bacillaceae</taxon>
        <taxon>Psychrobacillus</taxon>
    </lineage>
</organism>
<reference evidence="4 5" key="1">
    <citation type="submission" date="2024-01" db="EMBL/GenBank/DDBJ databases">
        <title>Seven novel Bacillus-like species.</title>
        <authorList>
            <person name="Liu G."/>
        </authorList>
    </citation>
    <scope>NUCLEOTIDE SEQUENCE [LARGE SCALE GENOMIC DNA]</scope>
    <source>
        <strain evidence="4 5">FJAT-51614</strain>
    </source>
</reference>
<keyword evidence="5" id="KW-1185">Reference proteome</keyword>
<dbReference type="PROSITE" id="PS50110">
    <property type="entry name" value="RESPONSE_REGULATORY"/>
    <property type="match status" value="1"/>
</dbReference>
<evidence type="ECO:0000256" key="2">
    <source>
        <dbReference type="PROSITE-ProRule" id="PRU00169"/>
    </source>
</evidence>
<dbReference type="Proteomes" id="UP001364890">
    <property type="component" value="Unassembled WGS sequence"/>
</dbReference>